<dbReference type="OrthoDB" id="9798905at2"/>
<dbReference type="Pfam" id="PF05494">
    <property type="entry name" value="MlaC"/>
    <property type="match status" value="1"/>
</dbReference>
<reference evidence="1 2" key="1">
    <citation type="journal article" date="2015" name="Proc. Natl. Acad. Sci. U.S.A.">
        <title>Expanded metabolic versatility of ubiquitous nitrite-oxidizing bacteria from the genus Nitrospira.</title>
        <authorList>
            <person name="Koch H."/>
            <person name="Lucker S."/>
            <person name="Albertsen M."/>
            <person name="Kitzinger K."/>
            <person name="Herbold C."/>
            <person name="Spieck E."/>
            <person name="Nielsen P.H."/>
            <person name="Wagner M."/>
            <person name="Daims H."/>
        </authorList>
    </citation>
    <scope>NUCLEOTIDE SEQUENCE [LARGE SCALE GENOMIC DNA]</scope>
    <source>
        <strain evidence="1 2">NSP M-1</strain>
    </source>
</reference>
<keyword evidence="2" id="KW-1185">Reference proteome</keyword>
<name>A0A0K2GHH4_NITMO</name>
<dbReference type="KEGG" id="nmv:NITMOv2_3929"/>
<evidence type="ECO:0000313" key="1">
    <source>
        <dbReference type="EMBL" id="ALA60314.1"/>
    </source>
</evidence>
<dbReference type="AlphaFoldDB" id="A0A0K2GHH4"/>
<dbReference type="PATRIC" id="fig|42253.5.peg.3874"/>
<organism evidence="1 2">
    <name type="scientific">Nitrospira moscoviensis</name>
    <dbReference type="NCBI Taxonomy" id="42253"/>
    <lineage>
        <taxon>Bacteria</taxon>
        <taxon>Pseudomonadati</taxon>
        <taxon>Nitrospirota</taxon>
        <taxon>Nitrospiria</taxon>
        <taxon>Nitrospirales</taxon>
        <taxon>Nitrospiraceae</taxon>
        <taxon>Nitrospira</taxon>
    </lineage>
</organism>
<dbReference type="STRING" id="42253.NITMOv2_3929"/>
<dbReference type="InterPro" id="IPR042245">
    <property type="entry name" value="Tgt2/MlaC_sf"/>
</dbReference>
<dbReference type="InterPro" id="IPR008869">
    <property type="entry name" value="MlaC/ttg2D"/>
</dbReference>
<gene>
    <name evidence="1" type="ORF">NITMOv2_3929</name>
</gene>
<dbReference type="Gene3D" id="3.10.450.710">
    <property type="entry name" value="Tgt2/MlaC"/>
    <property type="match status" value="1"/>
</dbReference>
<dbReference type="PIRSF" id="PIRSF004649">
    <property type="entry name" value="MlaC"/>
    <property type="match status" value="1"/>
</dbReference>
<sequence>MSVFWAALAFGAPQPASETPTEVVRATLSEVIRILEDPKMKDPAKLAPRRRLLEDVIAERFDYAEMSKRALAAQWPKLTPAQQKEFVDLFKSFLSDRYAGKIEGYSGEQVEYLNERLEGRYAEVRTKLVSKKTEIPMDYRLINKSGRWYAYDIIVDGVSLVKNYRSQFEKIMRSDSYEELVTRLRNRTVAEDQKEKR</sequence>
<dbReference type="PANTHER" id="PTHR36573:SF1">
    <property type="entry name" value="INTERMEMBRANE PHOSPHOLIPID TRANSPORT SYSTEM BINDING PROTEIN MLAC"/>
    <property type="match status" value="1"/>
</dbReference>
<evidence type="ECO:0000313" key="2">
    <source>
        <dbReference type="Proteomes" id="UP000069205"/>
    </source>
</evidence>
<dbReference type="EMBL" id="CP011801">
    <property type="protein sequence ID" value="ALA60314.1"/>
    <property type="molecule type" value="Genomic_DNA"/>
</dbReference>
<dbReference type="PANTHER" id="PTHR36573">
    <property type="entry name" value="INTERMEMBRANE PHOSPHOLIPID TRANSPORT SYSTEM BINDING PROTEIN MLAC"/>
    <property type="match status" value="1"/>
</dbReference>
<accession>A0A0K2GHH4</accession>
<dbReference type="Proteomes" id="UP000069205">
    <property type="component" value="Chromosome"/>
</dbReference>
<dbReference type="RefSeq" id="WP_053381192.1">
    <property type="nucleotide sequence ID" value="NZ_CP011801.1"/>
</dbReference>
<proteinExistence type="predicted"/>
<protein>
    <submittedName>
        <fullName evidence="1">Putative Toluene tolerance-type auxiliary component of ABC-type transport system</fullName>
    </submittedName>
</protein>